<feature type="compositionally biased region" description="Polar residues" evidence="1">
    <location>
        <begin position="408"/>
        <end position="423"/>
    </location>
</feature>
<evidence type="ECO:0000256" key="1">
    <source>
        <dbReference type="SAM" id="MobiDB-lite"/>
    </source>
</evidence>
<feature type="compositionally biased region" description="Basic residues" evidence="1">
    <location>
        <begin position="1297"/>
        <end position="1310"/>
    </location>
</feature>
<feature type="region of interest" description="Disordered" evidence="1">
    <location>
        <begin position="510"/>
        <end position="657"/>
    </location>
</feature>
<feature type="compositionally biased region" description="Polar residues" evidence="1">
    <location>
        <begin position="770"/>
        <end position="779"/>
    </location>
</feature>
<feature type="compositionally biased region" description="Low complexity" evidence="1">
    <location>
        <begin position="194"/>
        <end position="219"/>
    </location>
</feature>
<feature type="region of interest" description="Disordered" evidence="1">
    <location>
        <begin position="1"/>
        <end position="20"/>
    </location>
</feature>
<feature type="compositionally biased region" description="Polar residues" evidence="1">
    <location>
        <begin position="1191"/>
        <end position="1272"/>
    </location>
</feature>
<feature type="compositionally biased region" description="Basic residues" evidence="1">
    <location>
        <begin position="299"/>
        <end position="313"/>
    </location>
</feature>
<dbReference type="EMBL" id="BTGD01000010">
    <property type="protein sequence ID" value="GMM56688.1"/>
    <property type="molecule type" value="Genomic_DNA"/>
</dbReference>
<name>A0AAV5RYZ1_MAUHU</name>
<feature type="compositionally biased region" description="Polar residues" evidence="1">
    <location>
        <begin position="535"/>
        <end position="551"/>
    </location>
</feature>
<protein>
    <submittedName>
        <fullName evidence="2">Seg1 protein</fullName>
    </submittedName>
</protein>
<feature type="compositionally biased region" description="Polar residues" evidence="1">
    <location>
        <begin position="46"/>
        <end position="57"/>
    </location>
</feature>
<organism evidence="2 3">
    <name type="scientific">Maudiozyma humilis</name>
    <name type="common">Sour dough yeast</name>
    <name type="synonym">Kazachstania humilis</name>
    <dbReference type="NCBI Taxonomy" id="51915"/>
    <lineage>
        <taxon>Eukaryota</taxon>
        <taxon>Fungi</taxon>
        <taxon>Dikarya</taxon>
        <taxon>Ascomycota</taxon>
        <taxon>Saccharomycotina</taxon>
        <taxon>Saccharomycetes</taxon>
        <taxon>Saccharomycetales</taxon>
        <taxon>Saccharomycetaceae</taxon>
        <taxon>Maudiozyma</taxon>
    </lineage>
</organism>
<feature type="compositionally biased region" description="Basic and acidic residues" evidence="1">
    <location>
        <begin position="794"/>
        <end position="804"/>
    </location>
</feature>
<evidence type="ECO:0000313" key="2">
    <source>
        <dbReference type="EMBL" id="GMM56688.1"/>
    </source>
</evidence>
<comment type="caution">
    <text evidence="2">The sequence shown here is derived from an EMBL/GenBank/DDBJ whole genome shotgun (WGS) entry which is preliminary data.</text>
</comment>
<proteinExistence type="predicted"/>
<feature type="compositionally biased region" description="Polar residues" evidence="1">
    <location>
        <begin position="141"/>
        <end position="154"/>
    </location>
</feature>
<feature type="region of interest" description="Disordered" evidence="1">
    <location>
        <begin position="29"/>
        <end position="468"/>
    </location>
</feature>
<feature type="region of interest" description="Disordered" evidence="1">
    <location>
        <begin position="1128"/>
        <end position="1310"/>
    </location>
</feature>
<accession>A0AAV5RYZ1</accession>
<feature type="compositionally biased region" description="Polar residues" evidence="1">
    <location>
        <begin position="736"/>
        <end position="755"/>
    </location>
</feature>
<feature type="compositionally biased region" description="Low complexity" evidence="1">
    <location>
        <begin position="884"/>
        <end position="922"/>
    </location>
</feature>
<feature type="region of interest" description="Disordered" evidence="1">
    <location>
        <begin position="942"/>
        <end position="1062"/>
    </location>
</feature>
<dbReference type="Proteomes" id="UP001377567">
    <property type="component" value="Unassembled WGS sequence"/>
</dbReference>
<feature type="compositionally biased region" description="Polar residues" evidence="1">
    <location>
        <begin position="985"/>
        <end position="1001"/>
    </location>
</feature>
<sequence>MFRRDDKRRSYAGGEAPVHSSALAAASALGRALHPDGKSVDHSKIPSYNQPSRSASVRNVRAKADRPTVKVSRNGSIRREQTAEDGGAAHPSAKVRNSASSSDLRVYRRASSLPTKMRTSSITRKQKSEANAAFDGFEGQGNHSVSKRSSQQDMAPQARSRTVRKYIPGPNGLMAVDVPVREDTGTDVYVPKKSSNSSLRRSQSMNRVLSNSSQESASSQVHYRRSPSVRHSLTKSSEEAARPRHHQPKSNDKLATHSKRAASLTNRIKSQFATPIIETAMTEEAEETISEVSPQLSKPKPRRTGVKRSKVKSPPRNVTVEPEVITTDIDDILDGGAPPMPRSSSGETELDFSDEFPDFPNDTMPSNYDTVRPMVMEEDEDLTEPRDNTNAVSQTELTETESVDNRTESNATVTVQSIQNPPEVTSDENTKSTAPETHVMATTDDSKRGDNTIPSSNGIPASTGTLVNSETSDVDLGLMSRPMEANSTVTSVEVDPEQVYVKSMKSLDTIPGNATPLTKDNAANDDDVPIVKSKSGLSPQHIELSSSNDMTYNDEASDEDGIKLAAPSSIVHSETESEKERSMVSSDTSTIKRTTRKTKQKDASSTGTETTTTTPIRDILSDQEVAQHEEESNSTNHKPVVTKISTTAISPPNGAETPRAIADAEFSTPTAFVPEPFSPTSDASSYMTTKDDIDLKNSVEDIIDAMDELDPELDSILTSAVPTKIKKQDQSKKITKMNQKSATNKALKEATSNASRKPAKNDTSRKSTTKVKQNTPSTRTTKKEVIRETPVNKTETKTTHHPEKDVDDVEGIKKSSFAQHFRSANPYLSIPPKSAKRLADKQKLQKNNQASLDSVTVKENGNSSKKVVDNSTKSKVKQQAISELKVLPPKQKQPKVVTPIKSALKSSSLNKSNSSSVYSDYSPAKGAYLSLTTAENTRLNSQIIDDIEPPRKAIASPRYARPQSMVARANNRSESPTPKEKTRLNRNSVMGKISQNSTQRQPTDRNAEKPRQKSKMSQQTLQNPDKNTQPSKRISRSISTSHKLNEGTQTSKAPSSIPRSASVYTPRHTVAKGNSVNTLSNIDPDLAKILYPKEPIPKKSSFEKLRNGEVHLGFKKMSLRDEIIQDGDDANEQHVTRPSQAAEDEANEVTGLFKSTGWTSRFQDSDSDDEFMQKISKPLSPAKEPKAKVSNGFSLFKSKSPSETSSKQHNITSQRTSTKQAPPQQKSNGYSGMKSHMSQTGLRSSSAVNYPQEPAPNNSRTVSDSVQPTGTGRLSERILVPPPKESDDGKKSSGFGKKLKKIFGRRKGDM</sequence>
<feature type="compositionally biased region" description="Polar residues" evidence="1">
    <location>
        <begin position="112"/>
        <end position="123"/>
    </location>
</feature>
<keyword evidence="3" id="KW-1185">Reference proteome</keyword>
<feature type="compositionally biased region" description="Polar residues" evidence="1">
    <location>
        <begin position="388"/>
        <end position="397"/>
    </location>
</feature>
<feature type="compositionally biased region" description="Polar residues" evidence="1">
    <location>
        <begin position="633"/>
        <end position="650"/>
    </location>
</feature>
<feature type="region of interest" description="Disordered" evidence="1">
    <location>
        <begin position="720"/>
        <end position="922"/>
    </location>
</feature>
<feature type="compositionally biased region" description="Basic and acidic residues" evidence="1">
    <location>
        <begin position="573"/>
        <end position="582"/>
    </location>
</feature>
<feature type="compositionally biased region" description="Basic and acidic residues" evidence="1">
    <location>
        <begin position="1002"/>
        <end position="1011"/>
    </location>
</feature>
<gene>
    <name evidence="2" type="ORF">DAKH74_033040</name>
</gene>
<feature type="compositionally biased region" description="Acidic residues" evidence="1">
    <location>
        <begin position="348"/>
        <end position="357"/>
    </location>
</feature>
<feature type="compositionally biased region" description="Polar residues" evidence="1">
    <location>
        <begin position="452"/>
        <end position="468"/>
    </location>
</feature>
<evidence type="ECO:0000313" key="3">
    <source>
        <dbReference type="Proteomes" id="UP001377567"/>
    </source>
</evidence>
<feature type="compositionally biased region" description="Polar residues" evidence="1">
    <location>
        <begin position="1015"/>
        <end position="1062"/>
    </location>
</feature>
<feature type="compositionally biased region" description="Polar residues" evidence="1">
    <location>
        <begin position="263"/>
        <end position="272"/>
    </location>
</feature>
<reference evidence="2 3" key="1">
    <citation type="journal article" date="2023" name="Elife">
        <title>Identification of key yeast species and microbe-microbe interactions impacting larval growth of Drosophila in the wild.</title>
        <authorList>
            <person name="Mure A."/>
            <person name="Sugiura Y."/>
            <person name="Maeda R."/>
            <person name="Honda K."/>
            <person name="Sakurai N."/>
            <person name="Takahashi Y."/>
            <person name="Watada M."/>
            <person name="Katoh T."/>
            <person name="Gotoh A."/>
            <person name="Gotoh Y."/>
            <person name="Taniguchi I."/>
            <person name="Nakamura K."/>
            <person name="Hayashi T."/>
            <person name="Katayama T."/>
            <person name="Uemura T."/>
            <person name="Hattori Y."/>
        </authorList>
    </citation>
    <scope>NUCLEOTIDE SEQUENCE [LARGE SCALE GENOMIC DNA]</scope>
    <source>
        <strain evidence="2 3">KH-74</strain>
    </source>
</reference>
<feature type="compositionally biased region" description="Basic and acidic residues" evidence="1">
    <location>
        <begin position="33"/>
        <end position="44"/>
    </location>
</feature>
<feature type="compositionally biased region" description="Polar residues" evidence="1">
    <location>
        <begin position="845"/>
        <end position="881"/>
    </location>
</feature>